<dbReference type="InterPro" id="IPR006043">
    <property type="entry name" value="NCS2"/>
</dbReference>
<gene>
    <name evidence="10" type="ORF">CBF35_07795</name>
</gene>
<dbReference type="GO" id="GO:0005886">
    <property type="term" value="C:plasma membrane"/>
    <property type="evidence" value="ECO:0007669"/>
    <property type="project" value="UniProtKB-SubCell"/>
</dbReference>
<evidence type="ECO:0000256" key="9">
    <source>
        <dbReference type="SAM" id="Phobius"/>
    </source>
</evidence>
<evidence type="ECO:0000256" key="6">
    <source>
        <dbReference type="ARBA" id="ARBA00022989"/>
    </source>
</evidence>
<evidence type="ECO:0000313" key="11">
    <source>
        <dbReference type="Proteomes" id="UP000287239"/>
    </source>
</evidence>
<evidence type="ECO:0000256" key="4">
    <source>
        <dbReference type="ARBA" id="ARBA00022475"/>
    </source>
</evidence>
<evidence type="ECO:0000256" key="7">
    <source>
        <dbReference type="ARBA" id="ARBA00023136"/>
    </source>
</evidence>
<evidence type="ECO:0000313" key="10">
    <source>
        <dbReference type="EMBL" id="RST95453.1"/>
    </source>
</evidence>
<keyword evidence="4 8" id="KW-1003">Cell membrane</keyword>
<dbReference type="InterPro" id="IPR045018">
    <property type="entry name" value="Azg-like"/>
</dbReference>
<feature type="transmembrane region" description="Helical" evidence="9">
    <location>
        <begin position="45"/>
        <end position="68"/>
    </location>
</feature>
<dbReference type="OrthoDB" id="9808458at2"/>
<comment type="subcellular location">
    <subcellularLocation>
        <location evidence="1 8">Cell membrane</location>
        <topology evidence="1 8">Multi-pass membrane protein</topology>
    </subcellularLocation>
</comment>
<dbReference type="AlphaFoldDB" id="A0A429ZP18"/>
<proteinExistence type="inferred from homology"/>
<keyword evidence="11" id="KW-1185">Reference proteome</keyword>
<dbReference type="RefSeq" id="WP_126779798.1">
    <property type="nucleotide sequence ID" value="NZ_CAUQJP010000065.1"/>
</dbReference>
<keyword evidence="3 8" id="KW-0813">Transport</keyword>
<feature type="transmembrane region" description="Helical" evidence="9">
    <location>
        <begin position="12"/>
        <end position="33"/>
    </location>
</feature>
<keyword evidence="5 8" id="KW-0812">Transmembrane</keyword>
<protein>
    <submittedName>
        <fullName evidence="10">Guanine permease</fullName>
    </submittedName>
</protein>
<feature type="transmembrane region" description="Helical" evidence="9">
    <location>
        <begin position="216"/>
        <end position="237"/>
    </location>
</feature>
<feature type="transmembrane region" description="Helical" evidence="9">
    <location>
        <begin position="418"/>
        <end position="447"/>
    </location>
</feature>
<dbReference type="PIRSF" id="PIRSF005353">
    <property type="entry name" value="PbuG"/>
    <property type="match status" value="1"/>
</dbReference>
<dbReference type="PANTHER" id="PTHR43337:SF1">
    <property type="entry name" value="XANTHINE_URACIL PERMEASE C887.17-RELATED"/>
    <property type="match status" value="1"/>
</dbReference>
<feature type="transmembrane region" description="Helical" evidence="9">
    <location>
        <begin position="327"/>
        <end position="344"/>
    </location>
</feature>
<feature type="transmembrane region" description="Helical" evidence="9">
    <location>
        <begin position="100"/>
        <end position="118"/>
    </location>
</feature>
<name>A0A429ZP18_9ENTE</name>
<dbReference type="EMBL" id="NGJU01000010">
    <property type="protein sequence ID" value="RST95453.1"/>
    <property type="molecule type" value="Genomic_DNA"/>
</dbReference>
<feature type="transmembrane region" description="Helical" evidence="9">
    <location>
        <begin position="459"/>
        <end position="477"/>
    </location>
</feature>
<feature type="transmembrane region" description="Helical" evidence="9">
    <location>
        <begin position="390"/>
        <end position="406"/>
    </location>
</feature>
<organism evidence="10 11">
    <name type="scientific">Vagococcus salmoninarum</name>
    <dbReference type="NCBI Taxonomy" id="2739"/>
    <lineage>
        <taxon>Bacteria</taxon>
        <taxon>Bacillati</taxon>
        <taxon>Bacillota</taxon>
        <taxon>Bacilli</taxon>
        <taxon>Lactobacillales</taxon>
        <taxon>Enterococcaceae</taxon>
        <taxon>Vagococcus</taxon>
    </lineage>
</organism>
<dbReference type="GO" id="GO:0005345">
    <property type="term" value="F:purine nucleobase transmembrane transporter activity"/>
    <property type="evidence" value="ECO:0007669"/>
    <property type="project" value="TreeGrafter"/>
</dbReference>
<dbReference type="Proteomes" id="UP000287239">
    <property type="component" value="Unassembled WGS sequence"/>
</dbReference>
<feature type="transmembrane region" description="Helical" evidence="9">
    <location>
        <begin position="364"/>
        <end position="383"/>
    </location>
</feature>
<evidence type="ECO:0000256" key="8">
    <source>
        <dbReference type="PIRNR" id="PIRNR005353"/>
    </source>
</evidence>
<dbReference type="Pfam" id="PF00860">
    <property type="entry name" value="Xan_ur_permease"/>
    <property type="match status" value="1"/>
</dbReference>
<comment type="caution">
    <text evidence="10">The sequence shown here is derived from an EMBL/GenBank/DDBJ whole genome shotgun (WGS) entry which is preliminary data.</text>
</comment>
<dbReference type="GeneID" id="98568267"/>
<feature type="transmembrane region" description="Helical" evidence="9">
    <location>
        <begin position="192"/>
        <end position="209"/>
    </location>
</feature>
<feature type="transmembrane region" description="Helical" evidence="9">
    <location>
        <begin position="75"/>
        <end position="94"/>
    </location>
</feature>
<sequence>MEKYFKLKENKTTVGTEVMAGFTTFFAMSYILFVNPAILSQSGMPFQAVFLATIISAAIGTLIMGLFANVPYAQAPGMGLNAFFTFTVVFGLGYTWQQALGMVFLCGIINIIITVTKIRKLIIRAIPESMQHAIGGGIGIFVAYVGIKNANLLGFTADSGAITSSIVDGDVATNVNMNGGIVPALANFNNPGVILALIGIVLMIVLVVLNVKGAMIIGIVGTTVIGILMGVVDLSTIDFKANSLSSSISELGVTFGAAFSPEGLPSLFSDKAKIPQVLMTILAFSLSDTFDTIGTFIGTGRRTGIFSKEDEIALEDSKGFKSKMDKALFSDAIATSIGAIFGTSNTTTFVESAAGIGAGGRTGLTSVVVAGLFLLSSFFSPLISVVPAQATAPALILVGVMMMASFKDIDWTNLEDAIPAFFASIFMGLSYSISNGIAAGFIFYVIVKVAKGKVKEISPILWVVTGLFVLNFVILAIL</sequence>
<feature type="transmembrane region" description="Helical" evidence="9">
    <location>
        <begin position="130"/>
        <end position="147"/>
    </location>
</feature>
<keyword evidence="6 8" id="KW-1133">Transmembrane helix</keyword>
<keyword evidence="7 8" id="KW-0472">Membrane</keyword>
<accession>A0A429ZP18</accession>
<evidence type="ECO:0000256" key="3">
    <source>
        <dbReference type="ARBA" id="ARBA00022448"/>
    </source>
</evidence>
<dbReference type="InterPro" id="IPR026033">
    <property type="entry name" value="Azg-like_bact_archaea"/>
</dbReference>
<evidence type="ECO:0000256" key="1">
    <source>
        <dbReference type="ARBA" id="ARBA00004651"/>
    </source>
</evidence>
<comment type="similarity">
    <text evidence="2 8">Belongs to the nucleobase:cation symporter-2 (NCS2) (TC 2.A.40) family. Azg-like subfamily.</text>
</comment>
<evidence type="ECO:0000256" key="5">
    <source>
        <dbReference type="ARBA" id="ARBA00022692"/>
    </source>
</evidence>
<dbReference type="PANTHER" id="PTHR43337">
    <property type="entry name" value="XANTHINE/URACIL PERMEASE C887.17-RELATED"/>
    <property type="match status" value="1"/>
</dbReference>
<evidence type="ECO:0000256" key="2">
    <source>
        <dbReference type="ARBA" id="ARBA00005697"/>
    </source>
</evidence>
<reference evidence="10 11" key="1">
    <citation type="submission" date="2017-05" db="EMBL/GenBank/DDBJ databases">
        <title>Vagococcus spp. assemblies.</title>
        <authorList>
            <person name="Gulvik C.A."/>
        </authorList>
    </citation>
    <scope>NUCLEOTIDE SEQUENCE [LARGE SCALE GENOMIC DNA]</scope>
    <source>
        <strain evidence="10 11">NCFB 2777</strain>
    </source>
</reference>